<keyword evidence="1" id="KW-0732">Signal</keyword>
<keyword evidence="3" id="KW-1185">Reference proteome</keyword>
<evidence type="ECO:0000313" key="2">
    <source>
        <dbReference type="EMBL" id="CAD6186205.1"/>
    </source>
</evidence>
<accession>A0A8S1GRI4</accession>
<dbReference type="Proteomes" id="UP000835052">
    <property type="component" value="Unassembled WGS sequence"/>
</dbReference>
<evidence type="ECO:0008006" key="4">
    <source>
        <dbReference type="Google" id="ProtNLM"/>
    </source>
</evidence>
<feature type="chain" id="PRO_5035900671" description="Secreted protein" evidence="1">
    <location>
        <begin position="20"/>
        <end position="77"/>
    </location>
</feature>
<protein>
    <recommendedName>
        <fullName evidence="4">Secreted protein</fullName>
    </recommendedName>
</protein>
<reference evidence="2" key="1">
    <citation type="submission" date="2020-10" db="EMBL/GenBank/DDBJ databases">
        <authorList>
            <person name="Kikuchi T."/>
        </authorList>
    </citation>
    <scope>NUCLEOTIDE SEQUENCE</scope>
    <source>
        <strain evidence="2">NKZ352</strain>
    </source>
</reference>
<gene>
    <name evidence="2" type="ORF">CAUJ_LOCUS2124</name>
</gene>
<dbReference type="EMBL" id="CAJGYM010000004">
    <property type="protein sequence ID" value="CAD6186205.1"/>
    <property type="molecule type" value="Genomic_DNA"/>
</dbReference>
<comment type="caution">
    <text evidence="2">The sequence shown here is derived from an EMBL/GenBank/DDBJ whole genome shotgun (WGS) entry which is preliminary data.</text>
</comment>
<name>A0A8S1GRI4_9PELO</name>
<evidence type="ECO:0000256" key="1">
    <source>
        <dbReference type="SAM" id="SignalP"/>
    </source>
</evidence>
<sequence length="77" mass="8465">MPHGAFCFFALWCVSGVYTVRFCVLHQCDTKKAPKLHDADSSFAPECKKAECTVRHLCRVGTFLVTTLASSALLSDP</sequence>
<proteinExistence type="predicted"/>
<organism evidence="2 3">
    <name type="scientific">Caenorhabditis auriculariae</name>
    <dbReference type="NCBI Taxonomy" id="2777116"/>
    <lineage>
        <taxon>Eukaryota</taxon>
        <taxon>Metazoa</taxon>
        <taxon>Ecdysozoa</taxon>
        <taxon>Nematoda</taxon>
        <taxon>Chromadorea</taxon>
        <taxon>Rhabditida</taxon>
        <taxon>Rhabditina</taxon>
        <taxon>Rhabditomorpha</taxon>
        <taxon>Rhabditoidea</taxon>
        <taxon>Rhabditidae</taxon>
        <taxon>Peloderinae</taxon>
        <taxon>Caenorhabditis</taxon>
    </lineage>
</organism>
<dbReference type="AlphaFoldDB" id="A0A8S1GRI4"/>
<feature type="signal peptide" evidence="1">
    <location>
        <begin position="1"/>
        <end position="19"/>
    </location>
</feature>
<evidence type="ECO:0000313" key="3">
    <source>
        <dbReference type="Proteomes" id="UP000835052"/>
    </source>
</evidence>